<feature type="transmembrane region" description="Helical" evidence="9">
    <location>
        <begin position="327"/>
        <end position="350"/>
    </location>
</feature>
<keyword evidence="5 7" id="KW-0040">ANK repeat</keyword>
<evidence type="ECO:0000256" key="3">
    <source>
        <dbReference type="ARBA" id="ARBA00022737"/>
    </source>
</evidence>
<evidence type="ECO:0000256" key="6">
    <source>
        <dbReference type="ARBA" id="ARBA00023136"/>
    </source>
</evidence>
<dbReference type="GO" id="GO:0005886">
    <property type="term" value="C:plasma membrane"/>
    <property type="evidence" value="ECO:0007669"/>
    <property type="project" value="TreeGrafter"/>
</dbReference>
<proteinExistence type="predicted"/>
<evidence type="ECO:0000256" key="1">
    <source>
        <dbReference type="ARBA" id="ARBA00004141"/>
    </source>
</evidence>
<evidence type="ECO:0000256" key="2">
    <source>
        <dbReference type="ARBA" id="ARBA00022692"/>
    </source>
</evidence>
<dbReference type="Pfam" id="PF00023">
    <property type="entry name" value="Ank"/>
    <property type="match status" value="1"/>
</dbReference>
<accession>A0A834Y9C2</accession>
<dbReference type="EMBL" id="JABCRI010000608">
    <property type="protein sequence ID" value="KAF8369666.1"/>
    <property type="molecule type" value="Genomic_DNA"/>
</dbReference>
<dbReference type="OrthoDB" id="7729168at2759"/>
<dbReference type="PROSITE" id="PS50297">
    <property type="entry name" value="ANK_REP_REGION"/>
    <property type="match status" value="5"/>
</dbReference>
<evidence type="ECO:0000256" key="4">
    <source>
        <dbReference type="ARBA" id="ARBA00022989"/>
    </source>
</evidence>
<feature type="repeat" description="ANK" evidence="7">
    <location>
        <begin position="17"/>
        <end position="49"/>
    </location>
</feature>
<feature type="transmembrane region" description="Helical" evidence="9">
    <location>
        <begin position="362"/>
        <end position="382"/>
    </location>
</feature>
<gene>
    <name evidence="11" type="ORF">HHK36_032310</name>
</gene>
<comment type="caution">
    <text evidence="11">The sequence shown here is derived from an EMBL/GenBank/DDBJ whole genome shotgun (WGS) entry which is preliminary data.</text>
</comment>
<sequence>MLQEDPLLLDRIIVACISDTPLHVAAILGHTDFSRELLNRSPDLAREFNSEGSSPLHLASAKGYLDIVKELLLIDPEICFDRNQDGRTPLHVAAVKGRVEVLNELIRVKPEAIRVLTDRGETILHLCVKHNRLEALRLLVESIEKDEFLNLKDRLGNTILHLAVAKKHVETMKFLLTSAGVEVNALNVNGFTALDVLTQSPEDLKDMEIRESLECVGALRAKDLPSVKGDWVSTTKIPQTAQPPASQKISSKQQVKKPKHQQTDWLGRKKSALMVVASLIATVAFQAGLAPPGGVWQDELQTDANGNPVDKPHHVGMSVMAYEKPDIYGQFMIFNTISFLASLSIILLLVSGLPLKRRRWMWVLMVIMWLAISSSALTYFIALTNMTPEHVQRVLYDVTKFIFDGRTPLHLAAMKGRVEVLEVLLNVRTEVTRITTDHGETIMHLCVKHNRLEALKVLVEPESDGEFVNWKDDEDNTILHVAAAMKQMEIFSEILVQQQLEQQQFELVQQYQLLLSHPVVLLAPALQLYE</sequence>
<dbReference type="OMA" id="MWLAISS"/>
<evidence type="ECO:0000313" key="11">
    <source>
        <dbReference type="EMBL" id="KAF8369666.1"/>
    </source>
</evidence>
<feature type="repeat" description="ANK" evidence="7">
    <location>
        <begin position="404"/>
        <end position="436"/>
    </location>
</feature>
<reference evidence="11 12" key="1">
    <citation type="submission" date="2020-04" db="EMBL/GenBank/DDBJ databases">
        <title>Plant Genome Project.</title>
        <authorList>
            <person name="Zhang R.-G."/>
        </authorList>
    </citation>
    <scope>NUCLEOTIDE SEQUENCE [LARGE SCALE GENOMIC DNA]</scope>
    <source>
        <strain evidence="11">YNK0</strain>
        <tissue evidence="11">Leaf</tissue>
    </source>
</reference>
<dbReference type="InterPro" id="IPR026961">
    <property type="entry name" value="PGG_dom"/>
</dbReference>
<evidence type="ECO:0000256" key="9">
    <source>
        <dbReference type="SAM" id="Phobius"/>
    </source>
</evidence>
<feature type="repeat" description="ANK" evidence="7">
    <location>
        <begin position="155"/>
        <end position="188"/>
    </location>
</feature>
<evidence type="ECO:0000313" key="12">
    <source>
        <dbReference type="Proteomes" id="UP000655225"/>
    </source>
</evidence>
<dbReference type="Pfam" id="PF13962">
    <property type="entry name" value="PGG"/>
    <property type="match status" value="1"/>
</dbReference>
<keyword evidence="2 9" id="KW-0812">Transmembrane</keyword>
<feature type="region of interest" description="Disordered" evidence="8">
    <location>
        <begin position="235"/>
        <end position="262"/>
    </location>
</feature>
<keyword evidence="6 9" id="KW-0472">Membrane</keyword>
<dbReference type="Proteomes" id="UP000655225">
    <property type="component" value="Unassembled WGS sequence"/>
</dbReference>
<feature type="domain" description="PGG" evidence="10">
    <location>
        <begin position="264"/>
        <end position="383"/>
    </location>
</feature>
<dbReference type="PANTHER" id="PTHR24186">
    <property type="entry name" value="PROTEIN PHOSPHATASE 1 REGULATORY SUBUNIT"/>
    <property type="match status" value="1"/>
</dbReference>
<dbReference type="FunFam" id="1.25.40.20:FF:000477">
    <property type="entry name" value="Ankyrin repeat family protein"/>
    <property type="match status" value="1"/>
</dbReference>
<organism evidence="11 12">
    <name type="scientific">Tetracentron sinense</name>
    <name type="common">Spur-leaf</name>
    <dbReference type="NCBI Taxonomy" id="13715"/>
    <lineage>
        <taxon>Eukaryota</taxon>
        <taxon>Viridiplantae</taxon>
        <taxon>Streptophyta</taxon>
        <taxon>Embryophyta</taxon>
        <taxon>Tracheophyta</taxon>
        <taxon>Spermatophyta</taxon>
        <taxon>Magnoliopsida</taxon>
        <taxon>Trochodendrales</taxon>
        <taxon>Trochodendraceae</taxon>
        <taxon>Tetracentron</taxon>
    </lineage>
</organism>
<keyword evidence="4 9" id="KW-1133">Transmembrane helix</keyword>
<evidence type="ECO:0000256" key="5">
    <source>
        <dbReference type="ARBA" id="ARBA00023043"/>
    </source>
</evidence>
<protein>
    <recommendedName>
        <fullName evidence="10">PGG domain-containing protein</fullName>
    </recommendedName>
</protein>
<evidence type="ECO:0000256" key="8">
    <source>
        <dbReference type="SAM" id="MobiDB-lite"/>
    </source>
</evidence>
<evidence type="ECO:0000259" key="10">
    <source>
        <dbReference type="Pfam" id="PF13962"/>
    </source>
</evidence>
<dbReference type="SUPFAM" id="SSF48403">
    <property type="entry name" value="Ankyrin repeat"/>
    <property type="match status" value="2"/>
</dbReference>
<comment type="subcellular location">
    <subcellularLocation>
        <location evidence="1">Membrane</location>
        <topology evidence="1">Multi-pass membrane protein</topology>
    </subcellularLocation>
</comment>
<name>A0A834Y9C2_TETSI</name>
<dbReference type="Gene3D" id="1.25.40.20">
    <property type="entry name" value="Ankyrin repeat-containing domain"/>
    <property type="match status" value="4"/>
</dbReference>
<evidence type="ECO:0000256" key="7">
    <source>
        <dbReference type="PROSITE-ProRule" id="PRU00023"/>
    </source>
</evidence>
<dbReference type="InterPro" id="IPR002110">
    <property type="entry name" value="Ankyrin_rpt"/>
</dbReference>
<feature type="repeat" description="ANK" evidence="7">
    <location>
        <begin position="51"/>
        <end position="72"/>
    </location>
</feature>
<dbReference type="PROSITE" id="PS50088">
    <property type="entry name" value="ANK_REPEAT"/>
    <property type="match status" value="5"/>
</dbReference>
<feature type="repeat" description="ANK" evidence="7">
    <location>
        <begin position="85"/>
        <end position="107"/>
    </location>
</feature>
<dbReference type="PANTHER" id="PTHR24186:SF37">
    <property type="entry name" value="PGG DOMAIN-CONTAINING PROTEIN"/>
    <property type="match status" value="1"/>
</dbReference>
<dbReference type="AlphaFoldDB" id="A0A834Y9C2"/>
<keyword evidence="3" id="KW-0677">Repeat</keyword>
<feature type="compositionally biased region" description="Polar residues" evidence="8">
    <location>
        <begin position="235"/>
        <end position="245"/>
    </location>
</feature>
<dbReference type="Pfam" id="PF12796">
    <property type="entry name" value="Ank_2"/>
    <property type="match status" value="3"/>
</dbReference>
<dbReference type="SMART" id="SM00248">
    <property type="entry name" value="ANK"/>
    <property type="match status" value="8"/>
</dbReference>
<keyword evidence="12" id="KW-1185">Reference proteome</keyword>
<dbReference type="InterPro" id="IPR036770">
    <property type="entry name" value="Ankyrin_rpt-contain_sf"/>
</dbReference>